<reference evidence="1 2" key="1">
    <citation type="submission" date="2020-02" db="EMBL/GenBank/DDBJ databases">
        <authorList>
            <person name="Ma Q."/>
            <person name="Huang Y."/>
            <person name="Song X."/>
            <person name="Pei D."/>
        </authorList>
    </citation>
    <scope>NUCLEOTIDE SEQUENCE [LARGE SCALE GENOMIC DNA]</scope>
    <source>
        <strain evidence="1">Sxm20200214</strain>
        <tissue evidence="1">Leaf</tissue>
    </source>
</reference>
<protein>
    <submittedName>
        <fullName evidence="1">Uncharacterized protein</fullName>
    </submittedName>
</protein>
<dbReference type="AlphaFoldDB" id="A0A8X7WH93"/>
<dbReference type="PANTHER" id="PTHR31099:SF24">
    <property type="entry name" value="AMINOTRANSFERASE-LIKE PLANT MOBILE DOMAIN-CONTAINING PROTEIN"/>
    <property type="match status" value="1"/>
</dbReference>
<gene>
    <name evidence="1" type="ORF">Bca52824_001376</name>
</gene>
<evidence type="ECO:0000313" key="1">
    <source>
        <dbReference type="EMBL" id="KAG2330196.1"/>
    </source>
</evidence>
<name>A0A8X7WH93_BRACI</name>
<dbReference type="Proteomes" id="UP000886595">
    <property type="component" value="Unassembled WGS sequence"/>
</dbReference>
<organism evidence="1 2">
    <name type="scientific">Brassica carinata</name>
    <name type="common">Ethiopian mustard</name>
    <name type="synonym">Abyssinian cabbage</name>
    <dbReference type="NCBI Taxonomy" id="52824"/>
    <lineage>
        <taxon>Eukaryota</taxon>
        <taxon>Viridiplantae</taxon>
        <taxon>Streptophyta</taxon>
        <taxon>Embryophyta</taxon>
        <taxon>Tracheophyta</taxon>
        <taxon>Spermatophyta</taxon>
        <taxon>Magnoliopsida</taxon>
        <taxon>eudicotyledons</taxon>
        <taxon>Gunneridae</taxon>
        <taxon>Pentapetalae</taxon>
        <taxon>rosids</taxon>
        <taxon>malvids</taxon>
        <taxon>Brassicales</taxon>
        <taxon>Brassicaceae</taxon>
        <taxon>Brassiceae</taxon>
        <taxon>Brassica</taxon>
    </lineage>
</organism>
<proteinExistence type="predicted"/>
<comment type="caution">
    <text evidence="1">The sequence shown here is derived from an EMBL/GenBank/DDBJ whole genome shotgun (WGS) entry which is preliminary data.</text>
</comment>
<evidence type="ECO:0000313" key="2">
    <source>
        <dbReference type="Proteomes" id="UP000886595"/>
    </source>
</evidence>
<dbReference type="OrthoDB" id="1750920at2759"/>
<keyword evidence="2" id="KW-1185">Reference proteome</keyword>
<dbReference type="PANTHER" id="PTHR31099">
    <property type="entry name" value="OS06G0165300 PROTEIN"/>
    <property type="match status" value="1"/>
</dbReference>
<sequence length="365" mass="41383">MNPDLPASYVGGHARPCRLSADPFSSPIASFGTASDAGSEAVLMAPLKQRDCFALNDGPRSKICERDLEVIRRKYGIHSSVHMRSPSEFERAPDGGSGEIAIYEAYLVVGFRGIIPPLVAEISSFFGLCPSQLTPLSWKILMSIQVLGELHGLDIGPRDGALLVEEPQRGIRSNSSFENNLSSRYVFMKIQEPIHYPTFWRIVDVSCPVSFLGEAVAKKILMIPRCFREIRFLMSKEVLRHSHLWGNAARLPATVLYDEYQQAEAQRRRPPYAPPPRLDRMVSSSVGVRPFYSESTTGDTPLAGIQQRLLAELFSLRNRVNDMAAQRDLLIQQVRALTRWELMKEWLEKRTEHWDPLEEYRQHLF</sequence>
<dbReference type="EMBL" id="JAAMPC010000001">
    <property type="protein sequence ID" value="KAG2330196.1"/>
    <property type="molecule type" value="Genomic_DNA"/>
</dbReference>
<accession>A0A8X7WH93</accession>